<dbReference type="NCBIfam" id="TIGR02433">
    <property type="entry name" value="lysidine_TilS_C"/>
    <property type="match status" value="1"/>
</dbReference>
<evidence type="ECO:0000313" key="10">
    <source>
        <dbReference type="EMBL" id="MFC0268780.1"/>
    </source>
</evidence>
<keyword evidence="4 8" id="KW-0819">tRNA processing</keyword>
<evidence type="ECO:0000256" key="3">
    <source>
        <dbReference type="ARBA" id="ARBA00022598"/>
    </source>
</evidence>
<evidence type="ECO:0000256" key="8">
    <source>
        <dbReference type="HAMAP-Rule" id="MF_01161"/>
    </source>
</evidence>
<dbReference type="GO" id="GO:0032267">
    <property type="term" value="F:tRNA(Ile)-lysidine synthase activity"/>
    <property type="evidence" value="ECO:0007669"/>
    <property type="project" value="UniProtKB-EC"/>
</dbReference>
<evidence type="ECO:0000256" key="4">
    <source>
        <dbReference type="ARBA" id="ARBA00022694"/>
    </source>
</evidence>
<comment type="catalytic activity">
    <reaction evidence="7 8">
        <text>cytidine(34) in tRNA(Ile2) + L-lysine + ATP = lysidine(34) in tRNA(Ile2) + AMP + diphosphate + H(+)</text>
        <dbReference type="Rhea" id="RHEA:43744"/>
        <dbReference type="Rhea" id="RHEA-COMP:10625"/>
        <dbReference type="Rhea" id="RHEA-COMP:10670"/>
        <dbReference type="ChEBI" id="CHEBI:15378"/>
        <dbReference type="ChEBI" id="CHEBI:30616"/>
        <dbReference type="ChEBI" id="CHEBI:32551"/>
        <dbReference type="ChEBI" id="CHEBI:33019"/>
        <dbReference type="ChEBI" id="CHEBI:82748"/>
        <dbReference type="ChEBI" id="CHEBI:83665"/>
        <dbReference type="ChEBI" id="CHEBI:456215"/>
        <dbReference type="EC" id="6.3.4.19"/>
    </reaction>
</comment>
<name>A0ABV6G5H8_9GAMM</name>
<dbReference type="InterPro" id="IPR012796">
    <property type="entry name" value="Lysidine-tRNA-synth_C"/>
</dbReference>
<evidence type="ECO:0000256" key="2">
    <source>
        <dbReference type="ARBA" id="ARBA00022490"/>
    </source>
</evidence>
<comment type="subcellular location">
    <subcellularLocation>
        <location evidence="1 8">Cytoplasm</location>
    </subcellularLocation>
</comment>
<protein>
    <recommendedName>
        <fullName evidence="8">tRNA(Ile)-lysidine synthase</fullName>
        <ecNumber evidence="8">6.3.4.19</ecNumber>
    </recommendedName>
    <alternativeName>
        <fullName evidence="8">tRNA(Ile)-2-lysyl-cytidine synthase</fullName>
    </alternativeName>
    <alternativeName>
        <fullName evidence="8">tRNA(Ile)-lysidine synthetase</fullName>
    </alternativeName>
</protein>
<evidence type="ECO:0000313" key="11">
    <source>
        <dbReference type="Proteomes" id="UP001589814"/>
    </source>
</evidence>
<feature type="binding site" evidence="8">
    <location>
        <begin position="29"/>
        <end position="34"/>
    </location>
    <ligand>
        <name>ATP</name>
        <dbReference type="ChEBI" id="CHEBI:30616"/>
    </ligand>
</feature>
<keyword evidence="2 8" id="KW-0963">Cytoplasm</keyword>
<dbReference type="InterPro" id="IPR015262">
    <property type="entry name" value="tRNA_Ile_lys_synt_subst-bd"/>
</dbReference>
<dbReference type="RefSeq" id="WP_019950629.1">
    <property type="nucleotide sequence ID" value="NZ_JBHLVX010000050.1"/>
</dbReference>
<evidence type="ECO:0000256" key="5">
    <source>
        <dbReference type="ARBA" id="ARBA00022741"/>
    </source>
</evidence>
<proteinExistence type="inferred from homology"/>
<keyword evidence="3 8" id="KW-0436">Ligase</keyword>
<dbReference type="SUPFAM" id="SSF56037">
    <property type="entry name" value="PheT/TilS domain"/>
    <property type="match status" value="1"/>
</dbReference>
<dbReference type="Pfam" id="PF11734">
    <property type="entry name" value="TilS_C"/>
    <property type="match status" value="1"/>
</dbReference>
<dbReference type="PANTHER" id="PTHR43033">
    <property type="entry name" value="TRNA(ILE)-LYSIDINE SYNTHASE-RELATED"/>
    <property type="match status" value="1"/>
</dbReference>
<evidence type="ECO:0000256" key="6">
    <source>
        <dbReference type="ARBA" id="ARBA00022840"/>
    </source>
</evidence>
<organism evidence="10 11">
    <name type="scientific">Kushneria aurantia</name>
    <dbReference type="NCBI Taxonomy" id="504092"/>
    <lineage>
        <taxon>Bacteria</taxon>
        <taxon>Pseudomonadati</taxon>
        <taxon>Pseudomonadota</taxon>
        <taxon>Gammaproteobacteria</taxon>
        <taxon>Oceanospirillales</taxon>
        <taxon>Halomonadaceae</taxon>
        <taxon>Kushneria</taxon>
    </lineage>
</organism>
<keyword evidence="5 8" id="KW-0547">Nucleotide-binding</keyword>
<keyword evidence="6 8" id="KW-0067">ATP-binding</keyword>
<dbReference type="EMBL" id="JBHLVX010000050">
    <property type="protein sequence ID" value="MFC0268780.1"/>
    <property type="molecule type" value="Genomic_DNA"/>
</dbReference>
<dbReference type="SUPFAM" id="SSF52402">
    <property type="entry name" value="Adenine nucleotide alpha hydrolases-like"/>
    <property type="match status" value="1"/>
</dbReference>
<gene>
    <name evidence="8 10" type="primary">tilS</name>
    <name evidence="10" type="ORF">ACFFHW_12445</name>
</gene>
<dbReference type="Pfam" id="PF09179">
    <property type="entry name" value="TilS"/>
    <property type="match status" value="1"/>
</dbReference>
<dbReference type="InterPro" id="IPR014729">
    <property type="entry name" value="Rossmann-like_a/b/a_fold"/>
</dbReference>
<dbReference type="SMART" id="SM00977">
    <property type="entry name" value="TilS_C"/>
    <property type="match status" value="1"/>
</dbReference>
<dbReference type="Proteomes" id="UP001589814">
    <property type="component" value="Unassembled WGS sequence"/>
</dbReference>
<dbReference type="InterPro" id="IPR012094">
    <property type="entry name" value="tRNA_Ile_lys_synt"/>
</dbReference>
<sequence length="427" mass="46695">MSHPDSLSCHIDRHLAQRAPGDGIVIALSGGLDSCLLLALANEAAQRHAVALRALHVHHGLQAAADDFEAHCRRLCAELEVALEVVRVTVEPDGHGPEAAAREARYAALIAHSEVHETIWLAQHANDQAETFLLSALRGSGVRGLAAMMSERQHAERRLQRPLLGFSRAELEAAARQRGLDWCEDPSNRHTGLDRNYLRHAVMAPLSARWPNAARALSRSAEWLGEADELLAELAAIDLAHVGGRAERLQRAGLMALSLPRQRLLIRYALDCRQLPHPPAARMAELLRQLAAARHDATPCIAWPGVEAHLWRGHLYLEAPPAPPFADWQREWDGVAPLMTPCGAVNVRLLSDNGTGCPGRLTVRPRCGGEHLRLAGRGRRDVKRVLQEAGVPPWRRAQVLVVYAGDEVVALLGPLALAATGWRLKQT</sequence>
<evidence type="ECO:0000259" key="9">
    <source>
        <dbReference type="SMART" id="SM00977"/>
    </source>
</evidence>
<dbReference type="Gene3D" id="3.40.50.620">
    <property type="entry name" value="HUPs"/>
    <property type="match status" value="1"/>
</dbReference>
<dbReference type="PANTHER" id="PTHR43033:SF1">
    <property type="entry name" value="TRNA(ILE)-LYSIDINE SYNTHASE-RELATED"/>
    <property type="match status" value="1"/>
</dbReference>
<keyword evidence="11" id="KW-1185">Reference proteome</keyword>
<comment type="similarity">
    <text evidence="8">Belongs to the tRNA(Ile)-lysidine synthase family.</text>
</comment>
<dbReference type="HAMAP" id="MF_01161">
    <property type="entry name" value="tRNA_Ile_lys_synt"/>
    <property type="match status" value="1"/>
</dbReference>
<comment type="caution">
    <text evidence="10">The sequence shown here is derived from an EMBL/GenBank/DDBJ whole genome shotgun (WGS) entry which is preliminary data.</text>
</comment>
<evidence type="ECO:0000256" key="7">
    <source>
        <dbReference type="ARBA" id="ARBA00048539"/>
    </source>
</evidence>
<feature type="domain" description="Lysidine-tRNA(Ile) synthetase C-terminal" evidence="9">
    <location>
        <begin position="361"/>
        <end position="426"/>
    </location>
</feature>
<evidence type="ECO:0000256" key="1">
    <source>
        <dbReference type="ARBA" id="ARBA00004496"/>
    </source>
</evidence>
<dbReference type="InterPro" id="IPR012795">
    <property type="entry name" value="tRNA_Ile_lys_synt_N"/>
</dbReference>
<reference evidence="10 11" key="1">
    <citation type="submission" date="2024-09" db="EMBL/GenBank/DDBJ databases">
        <authorList>
            <person name="Sun Q."/>
            <person name="Mori K."/>
        </authorList>
    </citation>
    <scope>NUCLEOTIDE SEQUENCE [LARGE SCALE GENOMIC DNA]</scope>
    <source>
        <strain evidence="10 11">CCM 7415</strain>
    </source>
</reference>
<accession>A0ABV6G5H8</accession>
<dbReference type="NCBIfam" id="TIGR02432">
    <property type="entry name" value="lysidine_TilS_N"/>
    <property type="match status" value="1"/>
</dbReference>
<dbReference type="InterPro" id="IPR011063">
    <property type="entry name" value="TilS/TtcA_N"/>
</dbReference>
<comment type="domain">
    <text evidence="8">The N-terminal region contains the highly conserved SGGXDS motif, predicted to be a P-loop motif involved in ATP binding.</text>
</comment>
<dbReference type="Pfam" id="PF01171">
    <property type="entry name" value="ATP_bind_3"/>
    <property type="match status" value="1"/>
</dbReference>
<dbReference type="EC" id="6.3.4.19" evidence="8"/>
<comment type="function">
    <text evidence="8">Ligates lysine onto the cytidine present at position 34 of the AUA codon-specific tRNA(Ile) that contains the anticodon CAU, in an ATP-dependent manner. Cytidine is converted to lysidine, thus changing the amino acid specificity of the tRNA from methionine to isoleucine.</text>
</comment>
<dbReference type="SUPFAM" id="SSF82829">
    <property type="entry name" value="MesJ substrate recognition domain-like"/>
    <property type="match status" value="1"/>
</dbReference>
<dbReference type="Gene3D" id="1.20.59.20">
    <property type="match status" value="1"/>
</dbReference>
<dbReference type="CDD" id="cd01992">
    <property type="entry name" value="TilS_N"/>
    <property type="match status" value="1"/>
</dbReference>